<dbReference type="Proteomes" id="UP000768471">
    <property type="component" value="Unassembled WGS sequence"/>
</dbReference>
<dbReference type="PANTHER" id="PTHR45436:SF15">
    <property type="entry name" value="SENSOR HISTIDINE KINASE CUSS"/>
    <property type="match status" value="1"/>
</dbReference>
<feature type="domain" description="HAMP" evidence="14">
    <location>
        <begin position="168"/>
        <end position="220"/>
    </location>
</feature>
<comment type="caution">
    <text evidence="15">The sequence shown here is derived from an EMBL/GenBank/DDBJ whole genome shotgun (WGS) entry which is preliminary data.</text>
</comment>
<dbReference type="Pfam" id="PF02518">
    <property type="entry name" value="HATPase_c"/>
    <property type="match status" value="1"/>
</dbReference>
<protein>
    <recommendedName>
        <fullName evidence="3">histidine kinase</fullName>
        <ecNumber evidence="3">2.7.13.3</ecNumber>
    </recommendedName>
</protein>
<dbReference type="EMBL" id="JACSGR010000002">
    <property type="protein sequence ID" value="MBH5328626.1"/>
    <property type="molecule type" value="Genomic_DNA"/>
</dbReference>
<dbReference type="InterPro" id="IPR003594">
    <property type="entry name" value="HATPase_dom"/>
</dbReference>
<evidence type="ECO:0000256" key="9">
    <source>
        <dbReference type="ARBA" id="ARBA00023012"/>
    </source>
</evidence>
<organism evidence="15 16">
    <name type="scientific">Eikenella glucosivorans</name>
    <dbReference type="NCBI Taxonomy" id="2766967"/>
    <lineage>
        <taxon>Bacteria</taxon>
        <taxon>Pseudomonadati</taxon>
        <taxon>Pseudomonadota</taxon>
        <taxon>Betaproteobacteria</taxon>
        <taxon>Neisseriales</taxon>
        <taxon>Neisseriaceae</taxon>
        <taxon>Eikenella</taxon>
    </lineage>
</organism>
<dbReference type="SUPFAM" id="SSF55874">
    <property type="entry name" value="ATPase domain of HSP90 chaperone/DNA topoisomerase II/histidine kinase"/>
    <property type="match status" value="1"/>
</dbReference>
<sequence>MTLPFRHSLQLRLAAALSAALLLAALIAGGFSFYDSYRSTHKLQDDLLRQIAAHIDPQRLPENTKSQRDAHIRVQTPAGEQARARDDDDDDEHITLPPNLPEGLHTFQEPGDNDTYRAYIRHTPQGPVAVLQENEFREDMAEHAAWSSALPLLLLAPLSIILTILIVQRTMQPVRRLSQSLDTRPSADLTPLPEADQPHEIRSFIRAINHLLARTEAAMQQQQRFIADAAHELRSPMTALSLQAERLAAQPLPEPAAGQLAALLQGIRRNRHLLEQLLSLTRAQAPEAQRPKARLSSQALFRSVIEDLHPLADAKQQDLGVASPDDPVFQANEADIYTLVKTLADNAIRYSPAGSQIDLSAAETPAHIIFRIEDNGPGIPPAERRRVFDPFYRILGSGQEGTGLGLPIARTIAERHGGRIELASSPRFPSGLLVSVYLSKQHLG</sequence>
<feature type="region of interest" description="Disordered" evidence="11">
    <location>
        <begin position="58"/>
        <end position="114"/>
    </location>
</feature>
<reference evidence="15 16" key="1">
    <citation type="submission" date="2020-09" db="EMBL/GenBank/DDBJ databases">
        <title>Eikenella S3660 sp. nov., isolated from a throat swab.</title>
        <authorList>
            <person name="Buhl M."/>
        </authorList>
    </citation>
    <scope>NUCLEOTIDE SEQUENCE [LARGE SCALE GENOMIC DNA]</scope>
    <source>
        <strain evidence="15 16">S3360</strain>
    </source>
</reference>
<dbReference type="SUPFAM" id="SSF47384">
    <property type="entry name" value="Homodimeric domain of signal transducing histidine kinase"/>
    <property type="match status" value="1"/>
</dbReference>
<comment type="subcellular location">
    <subcellularLocation>
        <location evidence="2">Membrane</location>
        <topology evidence="2">Multi-pass membrane protein</topology>
    </subcellularLocation>
</comment>
<evidence type="ECO:0000256" key="4">
    <source>
        <dbReference type="ARBA" id="ARBA00022553"/>
    </source>
</evidence>
<evidence type="ECO:0000256" key="8">
    <source>
        <dbReference type="ARBA" id="ARBA00022989"/>
    </source>
</evidence>
<keyword evidence="10 12" id="KW-0472">Membrane</keyword>
<evidence type="ECO:0000256" key="5">
    <source>
        <dbReference type="ARBA" id="ARBA00022679"/>
    </source>
</evidence>
<evidence type="ECO:0000256" key="12">
    <source>
        <dbReference type="SAM" id="Phobius"/>
    </source>
</evidence>
<evidence type="ECO:0000256" key="1">
    <source>
        <dbReference type="ARBA" id="ARBA00000085"/>
    </source>
</evidence>
<dbReference type="InterPro" id="IPR036890">
    <property type="entry name" value="HATPase_C_sf"/>
</dbReference>
<keyword evidence="16" id="KW-1185">Reference proteome</keyword>
<feature type="domain" description="Histidine kinase" evidence="13">
    <location>
        <begin position="228"/>
        <end position="442"/>
    </location>
</feature>
<dbReference type="InterPro" id="IPR004358">
    <property type="entry name" value="Sig_transdc_His_kin-like_C"/>
</dbReference>
<dbReference type="PRINTS" id="PR00344">
    <property type="entry name" value="BCTRLSENSOR"/>
</dbReference>
<dbReference type="InterPro" id="IPR003661">
    <property type="entry name" value="HisK_dim/P_dom"/>
</dbReference>
<dbReference type="InterPro" id="IPR003660">
    <property type="entry name" value="HAMP_dom"/>
</dbReference>
<dbReference type="EC" id="2.7.13.3" evidence="3"/>
<dbReference type="InterPro" id="IPR005467">
    <property type="entry name" value="His_kinase_dom"/>
</dbReference>
<evidence type="ECO:0000313" key="15">
    <source>
        <dbReference type="EMBL" id="MBH5328626.1"/>
    </source>
</evidence>
<evidence type="ECO:0000256" key="3">
    <source>
        <dbReference type="ARBA" id="ARBA00012438"/>
    </source>
</evidence>
<dbReference type="Pfam" id="PF00512">
    <property type="entry name" value="HisKA"/>
    <property type="match status" value="1"/>
</dbReference>
<dbReference type="SMART" id="SM00387">
    <property type="entry name" value="HATPase_c"/>
    <property type="match status" value="1"/>
</dbReference>
<keyword evidence="8 12" id="KW-1133">Transmembrane helix</keyword>
<name>A0ABS0N8I5_9NEIS</name>
<comment type="catalytic activity">
    <reaction evidence="1">
        <text>ATP + protein L-histidine = ADP + protein N-phospho-L-histidine.</text>
        <dbReference type="EC" id="2.7.13.3"/>
    </reaction>
</comment>
<feature type="transmembrane region" description="Helical" evidence="12">
    <location>
        <begin position="144"/>
        <end position="167"/>
    </location>
</feature>
<accession>A0ABS0N8I5</accession>
<evidence type="ECO:0000256" key="2">
    <source>
        <dbReference type="ARBA" id="ARBA00004141"/>
    </source>
</evidence>
<keyword evidence="7 15" id="KW-0418">Kinase</keyword>
<dbReference type="PANTHER" id="PTHR45436">
    <property type="entry name" value="SENSOR HISTIDINE KINASE YKOH"/>
    <property type="match status" value="1"/>
</dbReference>
<dbReference type="SMART" id="SM00388">
    <property type="entry name" value="HisKA"/>
    <property type="match status" value="1"/>
</dbReference>
<evidence type="ECO:0000256" key="10">
    <source>
        <dbReference type="ARBA" id="ARBA00023136"/>
    </source>
</evidence>
<dbReference type="PROSITE" id="PS50885">
    <property type="entry name" value="HAMP"/>
    <property type="match status" value="1"/>
</dbReference>
<keyword evidence="5" id="KW-0808">Transferase</keyword>
<dbReference type="RefSeq" id="WP_197902542.1">
    <property type="nucleotide sequence ID" value="NZ_JACSGR010000002.1"/>
</dbReference>
<dbReference type="GO" id="GO:0016301">
    <property type="term" value="F:kinase activity"/>
    <property type="evidence" value="ECO:0007669"/>
    <property type="project" value="UniProtKB-KW"/>
</dbReference>
<dbReference type="Gene3D" id="3.30.565.10">
    <property type="entry name" value="Histidine kinase-like ATPase, C-terminal domain"/>
    <property type="match status" value="1"/>
</dbReference>
<dbReference type="InterPro" id="IPR050428">
    <property type="entry name" value="TCS_sensor_his_kinase"/>
</dbReference>
<keyword evidence="6 12" id="KW-0812">Transmembrane</keyword>
<keyword evidence="9" id="KW-0902">Two-component regulatory system</keyword>
<dbReference type="CDD" id="cd00075">
    <property type="entry name" value="HATPase"/>
    <property type="match status" value="1"/>
</dbReference>
<evidence type="ECO:0000256" key="11">
    <source>
        <dbReference type="SAM" id="MobiDB-lite"/>
    </source>
</evidence>
<evidence type="ECO:0000256" key="6">
    <source>
        <dbReference type="ARBA" id="ARBA00022692"/>
    </source>
</evidence>
<dbReference type="PROSITE" id="PS50109">
    <property type="entry name" value="HIS_KIN"/>
    <property type="match status" value="1"/>
</dbReference>
<evidence type="ECO:0000256" key="7">
    <source>
        <dbReference type="ARBA" id="ARBA00022777"/>
    </source>
</evidence>
<dbReference type="InterPro" id="IPR036097">
    <property type="entry name" value="HisK_dim/P_sf"/>
</dbReference>
<evidence type="ECO:0000313" key="16">
    <source>
        <dbReference type="Proteomes" id="UP000768471"/>
    </source>
</evidence>
<feature type="transmembrane region" description="Helical" evidence="12">
    <location>
        <begin position="12"/>
        <end position="34"/>
    </location>
</feature>
<evidence type="ECO:0000259" key="14">
    <source>
        <dbReference type="PROSITE" id="PS50885"/>
    </source>
</evidence>
<gene>
    <name evidence="15" type="ORF">H9Q10_02935</name>
</gene>
<keyword evidence="4" id="KW-0597">Phosphoprotein</keyword>
<dbReference type="CDD" id="cd00082">
    <property type="entry name" value="HisKA"/>
    <property type="match status" value="1"/>
</dbReference>
<evidence type="ECO:0000259" key="13">
    <source>
        <dbReference type="PROSITE" id="PS50109"/>
    </source>
</evidence>
<proteinExistence type="predicted"/>
<dbReference type="Gene3D" id="1.10.287.130">
    <property type="match status" value="1"/>
</dbReference>